<name>A0A543L848_9BURK</name>
<organism evidence="5 9">
    <name type="scientific">Acidovorax temperans</name>
    <dbReference type="NCBI Taxonomy" id="80878"/>
    <lineage>
        <taxon>Bacteria</taxon>
        <taxon>Pseudomonadati</taxon>
        <taxon>Pseudomonadota</taxon>
        <taxon>Betaproteobacteria</taxon>
        <taxon>Burkholderiales</taxon>
        <taxon>Comamonadaceae</taxon>
        <taxon>Acidovorax</taxon>
    </lineage>
</organism>
<evidence type="ECO:0000313" key="5">
    <source>
        <dbReference type="EMBL" id="TQN03512.1"/>
    </source>
</evidence>
<sequence>MQFTATLPVIGMDIAKHVFQLHVVDAQTGEVTRHKLRRDRVTAFFANRQKSLVAMEACGGAHHWARTLQTLGHEVKLLPAKHVRAFVLRDKTDARDAQAIWVAAQQPHIKAVPVKNEQQQACLTLHRMRAQLMKVRIMQTNALRGLLYEFGIVLPEGHRALLKLVQDALAKAQEQRLPEVVVVSIQDQLRRIDSLQCDIDQLDKRLASMVKQNQHMLALQAIPGIGPLTATALVSTATDLSSFESGRQFAAWLGLTPRQTGTGGKTRQLGISKRGDPYVRTMLMHGARAVIARSQRSGWIERLLLRRPYSVVVAALANKLARTVWAVLVKGKAFDQVRWNPVDLAAA</sequence>
<accession>A0A543L848</accession>
<feature type="domain" description="Transposase IS110-like N-terminal" evidence="2">
    <location>
        <begin position="10"/>
        <end position="149"/>
    </location>
</feature>
<dbReference type="AlphaFoldDB" id="A0A543L848"/>
<dbReference type="Proteomes" id="UP000316993">
    <property type="component" value="Unassembled WGS sequence"/>
</dbReference>
<dbReference type="PANTHER" id="PTHR33055:SF3">
    <property type="entry name" value="PUTATIVE TRANSPOSASE FOR IS117-RELATED"/>
    <property type="match status" value="1"/>
</dbReference>
<dbReference type="NCBIfam" id="NF033542">
    <property type="entry name" value="transpos_IS110"/>
    <property type="match status" value="1"/>
</dbReference>
<dbReference type="GO" id="GO:0004803">
    <property type="term" value="F:transposase activity"/>
    <property type="evidence" value="ECO:0007669"/>
    <property type="project" value="InterPro"/>
</dbReference>
<evidence type="ECO:0000313" key="6">
    <source>
        <dbReference type="EMBL" id="TQN03680.1"/>
    </source>
</evidence>
<dbReference type="Pfam" id="PF02371">
    <property type="entry name" value="Transposase_20"/>
    <property type="match status" value="1"/>
</dbReference>
<dbReference type="RefSeq" id="WP_066695817.1">
    <property type="nucleotide sequence ID" value="NZ_JBKBXS010000001.1"/>
</dbReference>
<dbReference type="EMBL" id="VFPV01000002">
    <property type="protein sequence ID" value="TQN03512.1"/>
    <property type="molecule type" value="Genomic_DNA"/>
</dbReference>
<evidence type="ECO:0000259" key="2">
    <source>
        <dbReference type="Pfam" id="PF01548"/>
    </source>
</evidence>
<dbReference type="GO" id="GO:0003677">
    <property type="term" value="F:DNA binding"/>
    <property type="evidence" value="ECO:0007669"/>
    <property type="project" value="InterPro"/>
</dbReference>
<keyword evidence="1" id="KW-0175">Coiled coil</keyword>
<dbReference type="InterPro" id="IPR047650">
    <property type="entry name" value="Transpos_IS110"/>
</dbReference>
<evidence type="ECO:0000259" key="3">
    <source>
        <dbReference type="Pfam" id="PF02371"/>
    </source>
</evidence>
<evidence type="ECO:0000313" key="7">
    <source>
        <dbReference type="EMBL" id="TQN03735.1"/>
    </source>
</evidence>
<comment type="caution">
    <text evidence="5">The sequence shown here is derived from an EMBL/GenBank/DDBJ whole genome shotgun (WGS) entry which is preliminary data.</text>
</comment>
<dbReference type="EMBL" id="VFPV01000001">
    <property type="protein sequence ID" value="TQN07570.1"/>
    <property type="molecule type" value="Genomic_DNA"/>
</dbReference>
<evidence type="ECO:0000313" key="8">
    <source>
        <dbReference type="EMBL" id="TQN07570.1"/>
    </source>
</evidence>
<gene>
    <name evidence="8" type="ORF">BDD18_0704</name>
    <name evidence="4" type="ORF">BDD18_1718</name>
    <name evidence="5" type="ORF">BDD18_2198</name>
    <name evidence="6" type="ORF">BDD18_2378</name>
    <name evidence="7" type="ORF">BDD18_2435</name>
</gene>
<dbReference type="EMBL" id="VFPV01000002">
    <property type="protein sequence ID" value="TQN03735.1"/>
    <property type="molecule type" value="Genomic_DNA"/>
</dbReference>
<evidence type="ECO:0000256" key="1">
    <source>
        <dbReference type="SAM" id="Coils"/>
    </source>
</evidence>
<feature type="coiled-coil region" evidence="1">
    <location>
        <begin position="185"/>
        <end position="212"/>
    </location>
</feature>
<dbReference type="InterPro" id="IPR002525">
    <property type="entry name" value="Transp_IS110-like_N"/>
</dbReference>
<evidence type="ECO:0000313" key="9">
    <source>
        <dbReference type="Proteomes" id="UP000316993"/>
    </source>
</evidence>
<dbReference type="InterPro" id="IPR003346">
    <property type="entry name" value="Transposase_20"/>
</dbReference>
<protein>
    <submittedName>
        <fullName evidence="5">Transposase</fullName>
    </submittedName>
</protein>
<dbReference type="Pfam" id="PF01548">
    <property type="entry name" value="DEDD_Tnp_IS110"/>
    <property type="match status" value="1"/>
</dbReference>
<proteinExistence type="predicted"/>
<dbReference type="EMBL" id="VFPV01000002">
    <property type="protein sequence ID" value="TQN03065.1"/>
    <property type="molecule type" value="Genomic_DNA"/>
</dbReference>
<evidence type="ECO:0000313" key="4">
    <source>
        <dbReference type="EMBL" id="TQN03065.1"/>
    </source>
</evidence>
<dbReference type="PANTHER" id="PTHR33055">
    <property type="entry name" value="TRANSPOSASE FOR INSERTION SEQUENCE ELEMENT IS1111A"/>
    <property type="match status" value="1"/>
</dbReference>
<dbReference type="EMBL" id="VFPV01000002">
    <property type="protein sequence ID" value="TQN03680.1"/>
    <property type="molecule type" value="Genomic_DNA"/>
</dbReference>
<feature type="domain" description="Transposase IS116/IS110/IS902 C-terminal" evidence="3">
    <location>
        <begin position="218"/>
        <end position="295"/>
    </location>
</feature>
<reference evidence="5 9" key="1">
    <citation type="submission" date="2019-06" db="EMBL/GenBank/DDBJ databases">
        <title>Genomic Encyclopedia of Archaeal and Bacterial Type Strains, Phase II (KMG-II): from individual species to whole genera.</title>
        <authorList>
            <person name="Goeker M."/>
        </authorList>
    </citation>
    <scope>NUCLEOTIDE SEQUENCE [LARGE SCALE GENOMIC DNA]</scope>
    <source>
        <strain evidence="5 9">DSM 7270</strain>
    </source>
</reference>
<dbReference type="GO" id="GO:0006313">
    <property type="term" value="P:DNA transposition"/>
    <property type="evidence" value="ECO:0007669"/>
    <property type="project" value="InterPro"/>
</dbReference>